<evidence type="ECO:0000256" key="1">
    <source>
        <dbReference type="ARBA" id="ARBA00004429"/>
    </source>
</evidence>
<evidence type="ECO:0000256" key="6">
    <source>
        <dbReference type="ARBA" id="ARBA00022989"/>
    </source>
</evidence>
<evidence type="ECO:0000313" key="11">
    <source>
        <dbReference type="Proteomes" id="UP000278222"/>
    </source>
</evidence>
<feature type="transmembrane region" description="Helical" evidence="8">
    <location>
        <begin position="122"/>
        <end position="144"/>
    </location>
</feature>
<dbReference type="Proteomes" id="UP000278222">
    <property type="component" value="Unassembled WGS sequence"/>
</dbReference>
<feature type="transmembrane region" description="Helical" evidence="8">
    <location>
        <begin position="198"/>
        <end position="219"/>
    </location>
</feature>
<dbReference type="PANTHER" id="PTHR30614">
    <property type="entry name" value="MEMBRANE COMPONENT OF AMINO ACID ABC TRANSPORTER"/>
    <property type="match status" value="1"/>
</dbReference>
<sequence length="362" mass="39827">MTTASGQTPPLVARSGPWRWVRTRLFRGPVDTAITLACLYLLWLVVPPLLDWLVLSARWMGESRDACTEGGACWVFIRVRFDQFMYGFYPEAERWRVNLAGLLVAALVVLLFLPPFRAKKAVAIGLLAVAIPGIVLLLSGGVLGLRPVETRDWGGLMVTVFMALYGAILAVPVSLLLALGRQSKLPVVRVLSIVYVEFWRGVPIIAIIFLASNLLPLIVPAGVTVDKLARALIGLALVISAYMAEVIRGGLLAIPKGQYEAARSLGLGYWTGTTFIILPQAIRIVIPSLVNEFIALFKNTTLVLIVSLFDLLGMIQSALTDPKWVGLNLEGYVFAGVVFWIVCFAMSRWSQRLELRLARRPN</sequence>
<dbReference type="NCBIfam" id="TIGR01726">
    <property type="entry name" value="HEQRo_perm_3TM"/>
    <property type="match status" value="1"/>
</dbReference>
<keyword evidence="7 8" id="KW-0472">Membrane</keyword>
<name>A0A3N1LJP9_9PROT</name>
<dbReference type="InterPro" id="IPR010065">
    <property type="entry name" value="AA_ABC_transptr_permease_3TM"/>
</dbReference>
<dbReference type="GO" id="GO:0022857">
    <property type="term" value="F:transmembrane transporter activity"/>
    <property type="evidence" value="ECO:0007669"/>
    <property type="project" value="InterPro"/>
</dbReference>
<dbReference type="PROSITE" id="PS50928">
    <property type="entry name" value="ABC_TM1"/>
    <property type="match status" value="1"/>
</dbReference>
<feature type="transmembrane region" description="Helical" evidence="8">
    <location>
        <begin position="156"/>
        <end position="178"/>
    </location>
</feature>
<comment type="similarity">
    <text evidence="2">Belongs to the binding-protein-dependent transport system permease family. HisMQ subfamily.</text>
</comment>
<dbReference type="Gene3D" id="1.10.3720.10">
    <property type="entry name" value="MetI-like"/>
    <property type="match status" value="1"/>
</dbReference>
<dbReference type="Pfam" id="PF00528">
    <property type="entry name" value="BPD_transp_1"/>
    <property type="match status" value="1"/>
</dbReference>
<evidence type="ECO:0000256" key="4">
    <source>
        <dbReference type="ARBA" id="ARBA00022475"/>
    </source>
</evidence>
<feature type="transmembrane region" description="Helical" evidence="8">
    <location>
        <begin position="33"/>
        <end position="55"/>
    </location>
</feature>
<feature type="domain" description="ABC transmembrane type-1" evidence="9">
    <location>
        <begin position="156"/>
        <end position="350"/>
    </location>
</feature>
<feature type="transmembrane region" description="Helical" evidence="8">
    <location>
        <begin position="231"/>
        <end position="255"/>
    </location>
</feature>
<reference evidence="10 11" key="1">
    <citation type="submission" date="2018-11" db="EMBL/GenBank/DDBJ databases">
        <title>Genomic Encyclopedia of Type Strains, Phase IV (KMG-IV): sequencing the most valuable type-strain genomes for metagenomic binning, comparative biology and taxonomic classification.</title>
        <authorList>
            <person name="Goeker M."/>
        </authorList>
    </citation>
    <scope>NUCLEOTIDE SEQUENCE [LARGE SCALE GENOMIC DNA]</scope>
    <source>
        <strain evidence="10 11">DSM 5900</strain>
    </source>
</reference>
<comment type="caution">
    <text evidence="10">The sequence shown here is derived from an EMBL/GenBank/DDBJ whole genome shotgun (WGS) entry which is preliminary data.</text>
</comment>
<keyword evidence="5 8" id="KW-0812">Transmembrane</keyword>
<dbReference type="CDD" id="cd06261">
    <property type="entry name" value="TM_PBP2"/>
    <property type="match status" value="1"/>
</dbReference>
<feature type="transmembrane region" description="Helical" evidence="8">
    <location>
        <begin position="331"/>
        <end position="350"/>
    </location>
</feature>
<dbReference type="InterPro" id="IPR035906">
    <property type="entry name" value="MetI-like_sf"/>
</dbReference>
<dbReference type="GO" id="GO:0043190">
    <property type="term" value="C:ATP-binding cassette (ABC) transporter complex"/>
    <property type="evidence" value="ECO:0007669"/>
    <property type="project" value="InterPro"/>
</dbReference>
<feature type="transmembrane region" description="Helical" evidence="8">
    <location>
        <begin position="267"/>
        <end position="290"/>
    </location>
</feature>
<dbReference type="OrthoDB" id="9771188at2"/>
<dbReference type="InterPro" id="IPR000515">
    <property type="entry name" value="MetI-like"/>
</dbReference>
<organism evidence="10 11">
    <name type="scientific">Stella humosa</name>
    <dbReference type="NCBI Taxonomy" id="94"/>
    <lineage>
        <taxon>Bacteria</taxon>
        <taxon>Pseudomonadati</taxon>
        <taxon>Pseudomonadota</taxon>
        <taxon>Alphaproteobacteria</taxon>
        <taxon>Rhodospirillales</taxon>
        <taxon>Stellaceae</taxon>
        <taxon>Stella</taxon>
    </lineage>
</organism>
<evidence type="ECO:0000256" key="5">
    <source>
        <dbReference type="ARBA" id="ARBA00022692"/>
    </source>
</evidence>
<dbReference type="InterPro" id="IPR043429">
    <property type="entry name" value="ArtM/GltK/GlnP/TcyL/YhdX-like"/>
</dbReference>
<evidence type="ECO:0000256" key="3">
    <source>
        <dbReference type="ARBA" id="ARBA00022448"/>
    </source>
</evidence>
<accession>A0A3N1LJP9</accession>
<dbReference type="PANTHER" id="PTHR30614:SF41">
    <property type="entry name" value="INNER MEMBRANE AMINO-ACID ABC TRANSPORTER PERMEASE PROTEIN YHDY"/>
    <property type="match status" value="1"/>
</dbReference>
<keyword evidence="11" id="KW-1185">Reference proteome</keyword>
<keyword evidence="6 8" id="KW-1133">Transmembrane helix</keyword>
<evidence type="ECO:0000259" key="9">
    <source>
        <dbReference type="PROSITE" id="PS50928"/>
    </source>
</evidence>
<evidence type="ECO:0000313" key="10">
    <source>
        <dbReference type="EMBL" id="ROP91234.1"/>
    </source>
</evidence>
<evidence type="ECO:0000256" key="2">
    <source>
        <dbReference type="ARBA" id="ARBA00010072"/>
    </source>
</evidence>
<dbReference type="EMBL" id="RJKX01000014">
    <property type="protein sequence ID" value="ROP91234.1"/>
    <property type="molecule type" value="Genomic_DNA"/>
</dbReference>
<comment type="subcellular location">
    <subcellularLocation>
        <location evidence="1">Cell inner membrane</location>
        <topology evidence="1">Multi-pass membrane protein</topology>
    </subcellularLocation>
    <subcellularLocation>
        <location evidence="8">Cell membrane</location>
        <topology evidence="8">Multi-pass membrane protein</topology>
    </subcellularLocation>
</comment>
<keyword evidence="3 8" id="KW-0813">Transport</keyword>
<dbReference type="SUPFAM" id="SSF161098">
    <property type="entry name" value="MetI-like"/>
    <property type="match status" value="1"/>
</dbReference>
<evidence type="ECO:0000256" key="7">
    <source>
        <dbReference type="ARBA" id="ARBA00023136"/>
    </source>
</evidence>
<proteinExistence type="inferred from homology"/>
<dbReference type="AlphaFoldDB" id="A0A3N1LJP9"/>
<feature type="transmembrane region" description="Helical" evidence="8">
    <location>
        <begin position="95"/>
        <end position="116"/>
    </location>
</feature>
<keyword evidence="4" id="KW-1003">Cell membrane</keyword>
<dbReference type="RefSeq" id="WP_123690952.1">
    <property type="nucleotide sequence ID" value="NZ_AP019700.1"/>
</dbReference>
<protein>
    <submittedName>
        <fullName evidence="10">General L-amino acid transport system permease protein</fullName>
    </submittedName>
</protein>
<evidence type="ECO:0000256" key="8">
    <source>
        <dbReference type="RuleBase" id="RU363032"/>
    </source>
</evidence>
<dbReference type="GO" id="GO:0006865">
    <property type="term" value="P:amino acid transport"/>
    <property type="evidence" value="ECO:0007669"/>
    <property type="project" value="TreeGrafter"/>
</dbReference>
<gene>
    <name evidence="10" type="ORF">EDC65_3099</name>
</gene>